<organism evidence="4 5">
    <name type="scientific">Actinokineospora terrae</name>
    <dbReference type="NCBI Taxonomy" id="155974"/>
    <lineage>
        <taxon>Bacteria</taxon>
        <taxon>Bacillati</taxon>
        <taxon>Actinomycetota</taxon>
        <taxon>Actinomycetes</taxon>
        <taxon>Pseudonocardiales</taxon>
        <taxon>Pseudonocardiaceae</taxon>
        <taxon>Actinokineospora</taxon>
    </lineage>
</organism>
<keyword evidence="2" id="KW-1133">Transmembrane helix</keyword>
<protein>
    <submittedName>
        <fullName evidence="4">HupE / UreJ protein</fullName>
    </submittedName>
</protein>
<feature type="transmembrane region" description="Helical" evidence="2">
    <location>
        <begin position="326"/>
        <end position="345"/>
    </location>
</feature>
<sequence>MNVARRLLAVLGMLTALLLSATAQASAHPLSTSAVLLDVGIDEVTASVQLPIDQLDVALGTTYTADSVLAPDTIAGLRDYVQHHISATSADRQTWTTSVSGGRVESIDGVDHLVLDAALAPTTGAVGEFTLTYDAVIDQLVSHRAFVSARDGHTGDYTTLTMLSWQTTSVLVTAAKPVATTGFLSSIQLGVEHISGGSDHLLFLIMLLLPAPLIVSGRRWARRADPCRALLRVVHVVTAFAIGHSITLVLGSTGLIHLPTRLVESGITLSVLVSAIHAIRPIVRRGEVLIAGSFGLLHGLAFAALLDELDLTRANLVLNLLGFNVGIELTQLLVVALVMPSLILLSRTTLYLHWRVTAATVGAVLATAWFAERVGLLADNPLEPIGDLLVDHPVPLAGGFAVLSAGVHTIKRLRLPGTTPTLTAGTQEPSMTGTGSAAVVNP</sequence>
<feature type="transmembrane region" description="Helical" evidence="2">
    <location>
        <begin position="201"/>
        <end position="221"/>
    </location>
</feature>
<feature type="signal peptide" evidence="3">
    <location>
        <begin position="1"/>
        <end position="25"/>
    </location>
</feature>
<evidence type="ECO:0000256" key="3">
    <source>
        <dbReference type="SAM" id="SignalP"/>
    </source>
</evidence>
<evidence type="ECO:0000256" key="1">
    <source>
        <dbReference type="SAM" id="MobiDB-lite"/>
    </source>
</evidence>
<keyword evidence="2" id="KW-0472">Membrane</keyword>
<feature type="transmembrane region" description="Helical" evidence="2">
    <location>
        <begin position="392"/>
        <end position="410"/>
    </location>
</feature>
<dbReference type="Pfam" id="PF13795">
    <property type="entry name" value="HupE_UreJ_2"/>
    <property type="match status" value="1"/>
</dbReference>
<evidence type="ECO:0000313" key="5">
    <source>
        <dbReference type="Proteomes" id="UP000199051"/>
    </source>
</evidence>
<evidence type="ECO:0000313" key="4">
    <source>
        <dbReference type="EMBL" id="SER91396.1"/>
    </source>
</evidence>
<gene>
    <name evidence="4" type="ORF">SAMN04487818_10640</name>
</gene>
<name>A0A1H9T2P7_9PSEU</name>
<keyword evidence="3" id="KW-0732">Signal</keyword>
<feature type="transmembrane region" description="Helical" evidence="2">
    <location>
        <begin position="233"/>
        <end position="256"/>
    </location>
</feature>
<dbReference type="Proteomes" id="UP000199051">
    <property type="component" value="Unassembled WGS sequence"/>
</dbReference>
<dbReference type="AlphaFoldDB" id="A0A1H9T2P7"/>
<keyword evidence="2" id="KW-0812">Transmembrane</keyword>
<evidence type="ECO:0000256" key="2">
    <source>
        <dbReference type="SAM" id="Phobius"/>
    </source>
</evidence>
<proteinExistence type="predicted"/>
<feature type="transmembrane region" description="Helical" evidence="2">
    <location>
        <begin position="262"/>
        <end position="279"/>
    </location>
</feature>
<dbReference type="RefSeq" id="WP_218150665.1">
    <property type="nucleotide sequence ID" value="NZ_FOGI01000006.1"/>
</dbReference>
<feature type="transmembrane region" description="Helical" evidence="2">
    <location>
        <begin position="352"/>
        <end position="372"/>
    </location>
</feature>
<feature type="region of interest" description="Disordered" evidence="1">
    <location>
        <begin position="418"/>
        <end position="442"/>
    </location>
</feature>
<dbReference type="EMBL" id="FOGI01000006">
    <property type="protein sequence ID" value="SER91396.1"/>
    <property type="molecule type" value="Genomic_DNA"/>
</dbReference>
<keyword evidence="5" id="KW-1185">Reference proteome</keyword>
<reference evidence="5" key="1">
    <citation type="submission" date="2016-10" db="EMBL/GenBank/DDBJ databases">
        <authorList>
            <person name="Varghese N."/>
            <person name="Submissions S."/>
        </authorList>
    </citation>
    <scope>NUCLEOTIDE SEQUENCE [LARGE SCALE GENOMIC DNA]</scope>
    <source>
        <strain evidence="5">DSM 44260</strain>
    </source>
</reference>
<accession>A0A1H9T2P7</accession>
<feature type="chain" id="PRO_5038641868" evidence="3">
    <location>
        <begin position="26"/>
        <end position="442"/>
    </location>
</feature>
<dbReference type="InterPro" id="IPR032809">
    <property type="entry name" value="Put_HupE_UreJ"/>
</dbReference>
<feature type="transmembrane region" description="Helical" evidence="2">
    <location>
        <begin position="288"/>
        <end position="306"/>
    </location>
</feature>
<dbReference type="STRING" id="155974.SAMN04487818_10640"/>